<dbReference type="PANTHER" id="PTHR10963">
    <property type="entry name" value="GLYCOSYL HYDROLASE-RELATED"/>
    <property type="match status" value="1"/>
</dbReference>
<feature type="compositionally biased region" description="Low complexity" evidence="2">
    <location>
        <begin position="50"/>
        <end position="80"/>
    </location>
</feature>
<dbReference type="GO" id="GO:0005975">
    <property type="term" value="P:carbohydrate metabolic process"/>
    <property type="evidence" value="ECO:0007669"/>
    <property type="project" value="InterPro"/>
</dbReference>
<dbReference type="InterPro" id="IPR000757">
    <property type="entry name" value="Beta-glucanase-like"/>
</dbReference>
<sequence length="459" mass="47368">MLAVALGVGTAVASGSAIASADASGDTSPSATSRSVGSASPRGPQKRPVAASSTAAASATARTLPASVRSASARAQSVPARTVPRAVAAQTSAPSFEDIVRYTFFNETPAVNPVQNPGQSATGVVTGDLRATTPNNAVLTYSLTIAPTRGAVDLHADGTYTYTPTATLAQAGGTDTFTVTVDNGSAYRLTGLAGAIQAILHSLAQAAGISRSDTVVTAVPVTIGATTPTSYYDGFDGPAGAPPDPTKWSTIQGTGWDIGVEDYQAANAVLDGQGHLAIQAIKTDTGYTSGRVQTSDLASFGYGTLTARIKMPSGQGLWPAFWMVGADESTNPWPGAGEINIVEMVNNAQTHYSAIHGPITGVWDYLQSQITGTGPDLSTDFHNYWLTRAENSITVGVDNTVWGTFTPDMLPANAQWVVNKPFYAILNLAVGGPWAGPPDSSTQFPATMLVDWVQWNPAS</sequence>
<dbReference type="GO" id="GO:0004553">
    <property type="term" value="F:hydrolase activity, hydrolyzing O-glycosyl compounds"/>
    <property type="evidence" value="ECO:0007669"/>
    <property type="project" value="InterPro"/>
</dbReference>
<dbReference type="InterPro" id="IPR013320">
    <property type="entry name" value="ConA-like_dom_sf"/>
</dbReference>
<evidence type="ECO:0000256" key="1">
    <source>
        <dbReference type="ARBA" id="ARBA00006865"/>
    </source>
</evidence>
<feature type="domain" description="GH16" evidence="4">
    <location>
        <begin position="220"/>
        <end position="459"/>
    </location>
</feature>
<dbReference type="Pfam" id="PF00722">
    <property type="entry name" value="Glyco_hydro_16"/>
    <property type="match status" value="1"/>
</dbReference>
<dbReference type="Gene3D" id="2.60.120.200">
    <property type="match status" value="1"/>
</dbReference>
<dbReference type="EMBL" id="AP022620">
    <property type="protein sequence ID" value="BBZ76268.1"/>
    <property type="molecule type" value="Genomic_DNA"/>
</dbReference>
<dbReference type="InterPro" id="IPR050546">
    <property type="entry name" value="Glycosyl_Hydrlase_16"/>
</dbReference>
<organism evidence="5 6">
    <name type="scientific">Mycolicibacterium anyangense</name>
    <dbReference type="NCBI Taxonomy" id="1431246"/>
    <lineage>
        <taxon>Bacteria</taxon>
        <taxon>Bacillati</taxon>
        <taxon>Actinomycetota</taxon>
        <taxon>Actinomycetes</taxon>
        <taxon>Mycobacteriales</taxon>
        <taxon>Mycobacteriaceae</taxon>
        <taxon>Mycolicibacterium</taxon>
    </lineage>
</organism>
<reference evidence="5 6" key="1">
    <citation type="journal article" date="2019" name="Emerg. Microbes Infect.">
        <title>Comprehensive subspecies identification of 175 nontuberculous mycobacteria species based on 7547 genomic profiles.</title>
        <authorList>
            <person name="Matsumoto Y."/>
            <person name="Kinjo T."/>
            <person name="Motooka D."/>
            <person name="Nabeya D."/>
            <person name="Jung N."/>
            <person name="Uechi K."/>
            <person name="Horii T."/>
            <person name="Iida T."/>
            <person name="Fujita J."/>
            <person name="Nakamura S."/>
        </authorList>
    </citation>
    <scope>NUCLEOTIDE SEQUENCE [LARGE SCALE GENOMIC DNA]</scope>
    <source>
        <strain evidence="5 6">JCM 30275</strain>
    </source>
</reference>
<accession>A0A6N4W6W1</accession>
<feature type="compositionally biased region" description="Low complexity" evidence="2">
    <location>
        <begin position="19"/>
        <end position="28"/>
    </location>
</feature>
<protein>
    <recommendedName>
        <fullName evidence="4">GH16 domain-containing protein</fullName>
    </recommendedName>
</protein>
<dbReference type="Proteomes" id="UP000467249">
    <property type="component" value="Chromosome"/>
</dbReference>
<comment type="similarity">
    <text evidence="1">Belongs to the glycosyl hydrolase 16 family.</text>
</comment>
<evidence type="ECO:0000256" key="3">
    <source>
        <dbReference type="SAM" id="SignalP"/>
    </source>
</evidence>
<dbReference type="KEGG" id="many:MANY_16050"/>
<proteinExistence type="inferred from homology"/>
<dbReference type="CDD" id="cd08023">
    <property type="entry name" value="GH16_laminarinase_like"/>
    <property type="match status" value="1"/>
</dbReference>
<dbReference type="AlphaFoldDB" id="A0A6N4W6W1"/>
<evidence type="ECO:0000313" key="5">
    <source>
        <dbReference type="EMBL" id="BBZ76268.1"/>
    </source>
</evidence>
<feature type="chain" id="PRO_5039290711" description="GH16 domain-containing protein" evidence="3">
    <location>
        <begin position="20"/>
        <end position="459"/>
    </location>
</feature>
<dbReference type="PANTHER" id="PTHR10963:SF55">
    <property type="entry name" value="GLYCOSIDE HYDROLASE FAMILY 16 PROTEIN"/>
    <property type="match status" value="1"/>
</dbReference>
<name>A0A6N4W6W1_9MYCO</name>
<gene>
    <name evidence="5" type="ORF">MANY_16050</name>
</gene>
<feature type="region of interest" description="Disordered" evidence="2">
    <location>
        <begin position="19"/>
        <end position="80"/>
    </location>
</feature>
<dbReference type="Pfam" id="PF17963">
    <property type="entry name" value="Big_9"/>
    <property type="match status" value="1"/>
</dbReference>
<evidence type="ECO:0000313" key="6">
    <source>
        <dbReference type="Proteomes" id="UP000467249"/>
    </source>
</evidence>
<feature type="signal peptide" evidence="3">
    <location>
        <begin position="1"/>
        <end position="19"/>
    </location>
</feature>
<keyword evidence="6" id="KW-1185">Reference proteome</keyword>
<evidence type="ECO:0000259" key="4">
    <source>
        <dbReference type="PROSITE" id="PS51762"/>
    </source>
</evidence>
<feature type="compositionally biased region" description="Polar residues" evidence="2">
    <location>
        <begin position="29"/>
        <end position="38"/>
    </location>
</feature>
<dbReference type="SUPFAM" id="SSF49899">
    <property type="entry name" value="Concanavalin A-like lectins/glucanases"/>
    <property type="match status" value="1"/>
</dbReference>
<dbReference type="PROSITE" id="PS51762">
    <property type="entry name" value="GH16_2"/>
    <property type="match status" value="1"/>
</dbReference>
<keyword evidence="3" id="KW-0732">Signal</keyword>
<evidence type="ECO:0000256" key="2">
    <source>
        <dbReference type="SAM" id="MobiDB-lite"/>
    </source>
</evidence>